<reference evidence="3" key="1">
    <citation type="submission" date="2016-10" db="EMBL/GenBank/DDBJ databases">
        <authorList>
            <person name="Varghese N."/>
            <person name="Submissions S."/>
        </authorList>
    </citation>
    <scope>NUCLEOTIDE SEQUENCE [LARGE SCALE GENOMIC DNA]</scope>
    <source>
        <strain evidence="3">Mob M</strain>
    </source>
</reference>
<keyword evidence="2" id="KW-0969">Cilium</keyword>
<keyword evidence="1" id="KW-0812">Transmembrane</keyword>
<dbReference type="Gene3D" id="2.60.40.10">
    <property type="entry name" value="Immunoglobulins"/>
    <property type="match status" value="1"/>
</dbReference>
<name>A0A1I4PCW9_9EURY</name>
<evidence type="ECO:0000256" key="1">
    <source>
        <dbReference type="SAM" id="Phobius"/>
    </source>
</evidence>
<evidence type="ECO:0000313" key="3">
    <source>
        <dbReference type="Proteomes" id="UP000198535"/>
    </source>
</evidence>
<keyword evidence="3" id="KW-1185">Reference proteome</keyword>
<evidence type="ECO:0000313" key="2">
    <source>
        <dbReference type="EMBL" id="SFM25598.1"/>
    </source>
</evidence>
<keyword evidence="1" id="KW-1133">Transmembrane helix</keyword>
<dbReference type="AlphaFoldDB" id="A0A1I4PCW9"/>
<accession>A0A1I4PCW9</accession>
<feature type="transmembrane region" description="Helical" evidence="1">
    <location>
        <begin position="21"/>
        <end position="46"/>
    </location>
</feature>
<sequence length="384" mass="42593">MHFSSEMAGNDMSTFLRNDRGVTVVFGTLLLILITIIAATSVAYMISTTQKQAMDLESHKASVENEDLKIVSIDPVGDGSNWESIDLKVLNLNTADSYISAINVNGGYFLHYKAYESEGVFDVYRDYPAVYSANHKVVVPATRSKTIHLNFSDMVLEGSETIDTSSWTNNSLDHSYTLDKHPWYAFGEVAYDYHVNYSSNGTECLKTGNFSIDDENREITLFGSGSGGNLTNNTDYDIFYKVYLTSYAGSSPSESDPIKVEIITSYINVFKELFTPPMPVAEVQFKVEYLQNANGTQTPNSYLILDASDSQDVDGFITSYKWAVWKDSGNGTVTLYDYDLSGMVVRPIGIDPYNDKNVTIDLEITDDDGMTSRLGQVSGNLTIL</sequence>
<protein>
    <submittedName>
        <fullName evidence="2">Flagellin N-terminal-like domain-containing protein</fullName>
    </submittedName>
</protein>
<dbReference type="STRING" id="487685.SAMN04488696_0581"/>
<dbReference type="InterPro" id="IPR013373">
    <property type="entry name" value="Flagellin/pilin_N_arc"/>
</dbReference>
<dbReference type="InterPro" id="IPR013783">
    <property type="entry name" value="Ig-like_fold"/>
</dbReference>
<keyword evidence="2" id="KW-0966">Cell projection</keyword>
<dbReference type="Proteomes" id="UP000198535">
    <property type="component" value="Unassembled WGS sequence"/>
</dbReference>
<proteinExistence type="predicted"/>
<keyword evidence="2" id="KW-0282">Flagellum</keyword>
<dbReference type="EMBL" id="FOUJ01000001">
    <property type="protein sequence ID" value="SFM25598.1"/>
    <property type="molecule type" value="Genomic_DNA"/>
</dbReference>
<gene>
    <name evidence="2" type="ORF">SAMN04488696_0581</name>
</gene>
<keyword evidence="1" id="KW-0472">Membrane</keyword>
<dbReference type="NCBIfam" id="TIGR02537">
    <property type="entry name" value="arch_flag_Nterm"/>
    <property type="match status" value="1"/>
</dbReference>
<organism evidence="2 3">
    <name type="scientific">Methanolobus profundi</name>
    <dbReference type="NCBI Taxonomy" id="487685"/>
    <lineage>
        <taxon>Archaea</taxon>
        <taxon>Methanobacteriati</taxon>
        <taxon>Methanobacteriota</taxon>
        <taxon>Stenosarchaea group</taxon>
        <taxon>Methanomicrobia</taxon>
        <taxon>Methanosarcinales</taxon>
        <taxon>Methanosarcinaceae</taxon>
        <taxon>Methanolobus</taxon>
    </lineage>
</organism>